<gene>
    <name evidence="2" type="ORF">GV64_18545</name>
</gene>
<dbReference type="GO" id="GO:0004497">
    <property type="term" value="F:monooxygenase activity"/>
    <property type="evidence" value="ECO:0007669"/>
    <property type="project" value="UniProtKB-KW"/>
</dbReference>
<comment type="caution">
    <text evidence="2">The sequence shown here is derived from an EMBL/GenBank/DDBJ whole genome shotgun (WGS) entry which is preliminary data.</text>
</comment>
<evidence type="ECO:0000259" key="1">
    <source>
        <dbReference type="Pfam" id="PF03992"/>
    </source>
</evidence>
<accession>A0A081KE85</accession>
<name>A0A081KE85_9GAMM</name>
<dbReference type="RefSeq" id="WP_020584807.1">
    <property type="nucleotide sequence ID" value="NZ_JOJP01000001.1"/>
</dbReference>
<dbReference type="SUPFAM" id="SSF54909">
    <property type="entry name" value="Dimeric alpha+beta barrel"/>
    <property type="match status" value="1"/>
</dbReference>
<dbReference type="eggNOG" id="COG2329">
    <property type="taxonomic scope" value="Bacteria"/>
</dbReference>
<keyword evidence="3" id="KW-1185">Reference proteome</keyword>
<feature type="domain" description="ABM" evidence="1">
    <location>
        <begin position="1"/>
        <end position="63"/>
    </location>
</feature>
<proteinExistence type="predicted"/>
<dbReference type="Pfam" id="PF03992">
    <property type="entry name" value="ABM"/>
    <property type="match status" value="1"/>
</dbReference>
<organism evidence="2 3">
    <name type="scientific">Endozoicomonas elysicola</name>
    <dbReference type="NCBI Taxonomy" id="305900"/>
    <lineage>
        <taxon>Bacteria</taxon>
        <taxon>Pseudomonadati</taxon>
        <taxon>Pseudomonadota</taxon>
        <taxon>Gammaproteobacteria</taxon>
        <taxon>Oceanospirillales</taxon>
        <taxon>Endozoicomonadaceae</taxon>
        <taxon>Endozoicomonas</taxon>
    </lineage>
</organism>
<dbReference type="Gene3D" id="3.30.70.100">
    <property type="match status" value="1"/>
</dbReference>
<evidence type="ECO:0000313" key="3">
    <source>
        <dbReference type="Proteomes" id="UP000027997"/>
    </source>
</evidence>
<reference evidence="2 3" key="1">
    <citation type="submission" date="2014-06" db="EMBL/GenBank/DDBJ databases">
        <title>Whole Genome Sequences of Three Symbiotic Endozoicomonas Bacteria.</title>
        <authorList>
            <person name="Neave M.J."/>
            <person name="Apprill A."/>
            <person name="Voolstra C.R."/>
        </authorList>
    </citation>
    <scope>NUCLEOTIDE SEQUENCE [LARGE SCALE GENOMIC DNA]</scope>
    <source>
        <strain evidence="2 3">DSM 22380</strain>
    </source>
</reference>
<dbReference type="EMBL" id="JOJP01000001">
    <property type="protein sequence ID" value="KEI72461.1"/>
    <property type="molecule type" value="Genomic_DNA"/>
</dbReference>
<dbReference type="InterPro" id="IPR007138">
    <property type="entry name" value="ABM_dom"/>
</dbReference>
<sequence length="109" mass="12652">MFIAVYEFEIKQGTEARFRKAWLEVTKAIYQQCGSFGSRLHTSDDPNILVGYAQWPSREQWEKDHELTDALYLVARQKMRDCLVQSKTVYKLEVSDDYLQAYSATATCA</sequence>
<keyword evidence="2" id="KW-0560">Oxidoreductase</keyword>
<keyword evidence="2" id="KW-0503">Monooxygenase</keyword>
<dbReference type="InterPro" id="IPR011008">
    <property type="entry name" value="Dimeric_a/b-barrel"/>
</dbReference>
<protein>
    <submittedName>
        <fullName evidence="2">Antibiotic biosynthesis monooxygenase</fullName>
    </submittedName>
</protein>
<dbReference type="AlphaFoldDB" id="A0A081KE85"/>
<dbReference type="Proteomes" id="UP000027997">
    <property type="component" value="Unassembled WGS sequence"/>
</dbReference>
<evidence type="ECO:0000313" key="2">
    <source>
        <dbReference type="EMBL" id="KEI72461.1"/>
    </source>
</evidence>